<organism evidence="2 3">
    <name type="scientific">Arthrobacter jiangjiafuii</name>
    <dbReference type="NCBI Taxonomy" id="2817475"/>
    <lineage>
        <taxon>Bacteria</taxon>
        <taxon>Bacillati</taxon>
        <taxon>Actinomycetota</taxon>
        <taxon>Actinomycetes</taxon>
        <taxon>Micrococcales</taxon>
        <taxon>Micrococcaceae</taxon>
        <taxon>Arthrobacter</taxon>
    </lineage>
</organism>
<name>A0A975M5P5_9MICC</name>
<keyword evidence="1" id="KW-1133">Transmembrane helix</keyword>
<evidence type="ECO:0000313" key="3">
    <source>
        <dbReference type="Proteomes" id="UP000676885"/>
    </source>
</evidence>
<dbReference type="KEGG" id="ajg:KKR91_01730"/>
<evidence type="ECO:0000256" key="1">
    <source>
        <dbReference type="SAM" id="Phobius"/>
    </source>
</evidence>
<dbReference type="RefSeq" id="WP_210231406.1">
    <property type="nucleotide sequence ID" value="NZ_CP076022.1"/>
</dbReference>
<protein>
    <submittedName>
        <fullName evidence="2">Uncharacterized protein</fullName>
    </submittedName>
</protein>
<dbReference type="EMBL" id="CP076022">
    <property type="protein sequence ID" value="QWC10402.1"/>
    <property type="molecule type" value="Genomic_DNA"/>
</dbReference>
<gene>
    <name evidence="2" type="ORF">KKR91_01730</name>
</gene>
<proteinExistence type="predicted"/>
<sequence length="153" mass="16022">MIERGDDDVAPPALPGATAIPRPRVLPGPVAVALGYTVACLVLAVIATLVIGWGTARDFWGYVWTIFAAAFYAAGFGLFTALPVAVVLGWAMRRVLNQGLHILAFFLVPTLLGWVVIGLSVHTVLVPLLMAAAIGTSLAAGRAVIWPLARPAL</sequence>
<feature type="transmembrane region" description="Helical" evidence="1">
    <location>
        <begin position="128"/>
        <end position="149"/>
    </location>
</feature>
<keyword evidence="3" id="KW-1185">Reference proteome</keyword>
<reference evidence="2 3" key="1">
    <citation type="submission" date="2021-05" db="EMBL/GenBank/DDBJ databases">
        <title>Novel species in genus Arthrobacter.</title>
        <authorList>
            <person name="Zhang G."/>
        </authorList>
    </citation>
    <scope>NUCLEOTIDE SEQUENCE [LARGE SCALE GENOMIC DNA]</scope>
    <source>
        <strain evidence="3">zg-ZUI227</strain>
    </source>
</reference>
<keyword evidence="1" id="KW-0812">Transmembrane</keyword>
<dbReference type="AlphaFoldDB" id="A0A975M5P5"/>
<keyword evidence="1" id="KW-0472">Membrane</keyword>
<feature type="transmembrane region" description="Helical" evidence="1">
    <location>
        <begin position="30"/>
        <end position="53"/>
    </location>
</feature>
<evidence type="ECO:0000313" key="2">
    <source>
        <dbReference type="EMBL" id="QWC10402.1"/>
    </source>
</evidence>
<feature type="transmembrane region" description="Helical" evidence="1">
    <location>
        <begin position="102"/>
        <end position="122"/>
    </location>
</feature>
<feature type="transmembrane region" description="Helical" evidence="1">
    <location>
        <begin position="59"/>
        <end position="90"/>
    </location>
</feature>
<accession>A0A975M5P5</accession>
<dbReference type="Proteomes" id="UP000676885">
    <property type="component" value="Chromosome"/>
</dbReference>